<accession>A0A2H5MXI1</accession>
<evidence type="ECO:0000256" key="5">
    <source>
        <dbReference type="SAM" id="Phobius"/>
    </source>
</evidence>
<comment type="subcellular location">
    <subcellularLocation>
        <location evidence="1">Membrane</location>
        <topology evidence="1">Multi-pass membrane protein</topology>
    </subcellularLocation>
</comment>
<dbReference type="PANTHER" id="PTHR23500:SF424">
    <property type="entry name" value="POLYOL TRANSPORTER 5"/>
    <property type="match status" value="1"/>
</dbReference>
<reference evidence="7 8" key="1">
    <citation type="journal article" date="2017" name="Front. Genet.">
        <title>Draft sequencing of the heterozygous diploid genome of Satsuma (Citrus unshiu Marc.) using a hybrid assembly approach.</title>
        <authorList>
            <person name="Shimizu T."/>
            <person name="Tanizawa Y."/>
            <person name="Mochizuki T."/>
            <person name="Nagasaki H."/>
            <person name="Yoshioka T."/>
            <person name="Toyoda A."/>
            <person name="Fujiyama A."/>
            <person name="Kaminuma E."/>
            <person name="Nakamura Y."/>
        </authorList>
    </citation>
    <scope>NUCLEOTIDE SEQUENCE [LARGE SCALE GENOMIC DNA]</scope>
    <source>
        <strain evidence="8">cv. Miyagawa wase</strain>
    </source>
</reference>
<dbReference type="Gene3D" id="1.20.1250.20">
    <property type="entry name" value="MFS general substrate transporter like domains"/>
    <property type="match status" value="1"/>
</dbReference>
<dbReference type="EMBL" id="BDQV01005468">
    <property type="protein sequence ID" value="GAY32512.1"/>
    <property type="molecule type" value="Genomic_DNA"/>
</dbReference>
<keyword evidence="5" id="KW-0812">Transmembrane</keyword>
<dbReference type="InterPro" id="IPR045262">
    <property type="entry name" value="STP/PLT_plant"/>
</dbReference>
<dbReference type="InterPro" id="IPR036259">
    <property type="entry name" value="MFS_trans_sf"/>
</dbReference>
<feature type="compositionally biased region" description="Polar residues" evidence="4">
    <location>
        <begin position="8"/>
        <end position="20"/>
    </location>
</feature>
<evidence type="ECO:0000256" key="2">
    <source>
        <dbReference type="ARBA" id="ARBA00010992"/>
    </source>
</evidence>
<organism evidence="7 8">
    <name type="scientific">Citrus unshiu</name>
    <name type="common">Satsuma mandarin</name>
    <name type="synonym">Citrus nobilis var. unshiu</name>
    <dbReference type="NCBI Taxonomy" id="55188"/>
    <lineage>
        <taxon>Eukaryota</taxon>
        <taxon>Viridiplantae</taxon>
        <taxon>Streptophyta</taxon>
        <taxon>Embryophyta</taxon>
        <taxon>Tracheophyta</taxon>
        <taxon>Spermatophyta</taxon>
        <taxon>Magnoliopsida</taxon>
        <taxon>eudicotyledons</taxon>
        <taxon>Gunneridae</taxon>
        <taxon>Pentapetalae</taxon>
        <taxon>rosids</taxon>
        <taxon>malvids</taxon>
        <taxon>Sapindales</taxon>
        <taxon>Rutaceae</taxon>
        <taxon>Aurantioideae</taxon>
        <taxon>Citrus</taxon>
    </lineage>
</organism>
<sequence length="99" mass="10576">MAAGLGAESNNNTDPQNQKTLADFDPQKKPKRNLYASGAAILASMTSILLGYDIGVMSGAALYIKDDFKVSDTKIEILMGILNIYSLFGSLAAGRTSDW</sequence>
<dbReference type="InterPro" id="IPR020846">
    <property type="entry name" value="MFS_dom"/>
</dbReference>
<comment type="caution">
    <text evidence="7">The sequence shown here is derived from an EMBL/GenBank/DDBJ whole genome shotgun (WGS) entry which is preliminary data.</text>
</comment>
<evidence type="ECO:0000256" key="1">
    <source>
        <dbReference type="ARBA" id="ARBA00004141"/>
    </source>
</evidence>
<protein>
    <recommendedName>
        <fullName evidence="6">Major facilitator superfamily (MFS) profile domain-containing protein</fullName>
    </recommendedName>
</protein>
<dbReference type="STRING" id="55188.A0A2H5MXI1"/>
<evidence type="ECO:0000256" key="3">
    <source>
        <dbReference type="ARBA" id="ARBA00022448"/>
    </source>
</evidence>
<comment type="similarity">
    <text evidence="2">Belongs to the major facilitator superfamily. Sugar transporter (TC 2.A.1.1) family.</text>
</comment>
<feature type="non-terminal residue" evidence="7">
    <location>
        <position position="99"/>
    </location>
</feature>
<feature type="transmembrane region" description="Helical" evidence="5">
    <location>
        <begin position="34"/>
        <end position="63"/>
    </location>
</feature>
<dbReference type="PANTHER" id="PTHR23500">
    <property type="entry name" value="SOLUTE CARRIER FAMILY 2, FACILITATED GLUCOSE TRANSPORTER"/>
    <property type="match status" value="1"/>
</dbReference>
<dbReference type="Proteomes" id="UP000236630">
    <property type="component" value="Unassembled WGS sequence"/>
</dbReference>
<feature type="transmembrane region" description="Helical" evidence="5">
    <location>
        <begin position="75"/>
        <end position="93"/>
    </location>
</feature>
<name>A0A2H5MXI1_CITUN</name>
<gene>
    <name evidence="7" type="ORF">CUMW_285410</name>
</gene>
<dbReference type="PROSITE" id="PS50850">
    <property type="entry name" value="MFS"/>
    <property type="match status" value="1"/>
</dbReference>
<dbReference type="GO" id="GO:0016020">
    <property type="term" value="C:membrane"/>
    <property type="evidence" value="ECO:0007669"/>
    <property type="project" value="UniProtKB-SubCell"/>
</dbReference>
<feature type="domain" description="Major facilitator superfamily (MFS) profile" evidence="6">
    <location>
        <begin position="39"/>
        <end position="99"/>
    </location>
</feature>
<proteinExistence type="inferred from homology"/>
<feature type="region of interest" description="Disordered" evidence="4">
    <location>
        <begin position="1"/>
        <end position="25"/>
    </location>
</feature>
<dbReference type="SUPFAM" id="SSF103473">
    <property type="entry name" value="MFS general substrate transporter"/>
    <property type="match status" value="1"/>
</dbReference>
<evidence type="ECO:0000313" key="7">
    <source>
        <dbReference type="EMBL" id="GAY32512.1"/>
    </source>
</evidence>
<evidence type="ECO:0000259" key="6">
    <source>
        <dbReference type="PROSITE" id="PS50850"/>
    </source>
</evidence>
<keyword evidence="5" id="KW-1133">Transmembrane helix</keyword>
<keyword evidence="3" id="KW-0813">Transport</keyword>
<keyword evidence="8" id="KW-1185">Reference proteome</keyword>
<dbReference type="AlphaFoldDB" id="A0A2H5MXI1"/>
<dbReference type="GO" id="GO:0015144">
    <property type="term" value="F:carbohydrate transmembrane transporter activity"/>
    <property type="evidence" value="ECO:0007669"/>
    <property type="project" value="InterPro"/>
</dbReference>
<keyword evidence="5" id="KW-0472">Membrane</keyword>
<evidence type="ECO:0000313" key="8">
    <source>
        <dbReference type="Proteomes" id="UP000236630"/>
    </source>
</evidence>
<evidence type="ECO:0000256" key="4">
    <source>
        <dbReference type="SAM" id="MobiDB-lite"/>
    </source>
</evidence>